<evidence type="ECO:0008006" key="3">
    <source>
        <dbReference type="Google" id="ProtNLM"/>
    </source>
</evidence>
<proteinExistence type="predicted"/>
<reference evidence="2" key="1">
    <citation type="journal article" date="2019" name="Int. J. Syst. Evol. Microbiol.">
        <title>The Global Catalogue of Microorganisms (GCM) 10K type strain sequencing project: providing services to taxonomists for standard genome sequencing and annotation.</title>
        <authorList>
            <consortium name="The Broad Institute Genomics Platform"/>
            <consortium name="The Broad Institute Genome Sequencing Center for Infectious Disease"/>
            <person name="Wu L."/>
            <person name="Ma J."/>
        </authorList>
    </citation>
    <scope>NUCLEOTIDE SEQUENCE [LARGE SCALE GENOMIC DNA]</scope>
    <source>
        <strain evidence="2">TISTR 1514</strain>
    </source>
</reference>
<dbReference type="Proteomes" id="UP001597492">
    <property type="component" value="Unassembled WGS sequence"/>
</dbReference>
<gene>
    <name evidence="1" type="ORF">ACFSW7_13350</name>
</gene>
<accession>A0ABW5V1N3</accession>
<dbReference type="SUPFAM" id="SSF52402">
    <property type="entry name" value="Adenine nucleotide alpha hydrolases-like"/>
    <property type="match status" value="1"/>
</dbReference>
<name>A0ABW5V1N3_9MICO</name>
<sequence>MNDARLLARGFCLSPMPVDELEQIEHYGVRRVGDFYLYADELVEVDVYVRDDDWAVVVGKAWPMSSGIVAADCESPAAELFALLGAQGDAGVEEALYDFAGRYAVILRRDERVTAYTDAGGTRSVYFNSRDGVIGSHFSVLANAATGGERRPPLPGAKNTRQEAYWDLTWHSDISIIYPNNRLELPEGKQVRFHLTKPNRYVDVSGEERLATIEQLWHEQLDRMVAASEGRPIAFSMTGGQDSRTSLALARDYRKYFSSFTYTSEAAVAGKPGATYWAKTMSGDYEIVRAMAEFLPDQHRFIVKKDSKDWQQRNAEVMQRNTANGHGAWLLPHYMEQFPDPRTIHYRGNLLEIGRMSMRGSLARSPQRRMAELAKYYASKTGVEAELMADFFLEKMVQMGFDSLDASYVITDVFYWENRHVRWYSEVLNETDTAFDTITPINVRRSIDALLAFPVAQRNRSYAQHELIHRNWPVLEFFPFNATENLYERFVRPTLTSAA</sequence>
<protein>
    <recommendedName>
        <fullName evidence="3">Asparagine synthase</fullName>
    </recommendedName>
</protein>
<evidence type="ECO:0000313" key="1">
    <source>
        <dbReference type="EMBL" id="MFD2759365.1"/>
    </source>
</evidence>
<dbReference type="RefSeq" id="WP_154651579.1">
    <property type="nucleotide sequence ID" value="NZ_JBHUNE010000013.1"/>
</dbReference>
<evidence type="ECO:0000313" key="2">
    <source>
        <dbReference type="Proteomes" id="UP001597492"/>
    </source>
</evidence>
<comment type="caution">
    <text evidence="1">The sequence shown here is derived from an EMBL/GenBank/DDBJ whole genome shotgun (WGS) entry which is preliminary data.</text>
</comment>
<dbReference type="EMBL" id="JBHUNE010000013">
    <property type="protein sequence ID" value="MFD2759365.1"/>
    <property type="molecule type" value="Genomic_DNA"/>
</dbReference>
<keyword evidence="2" id="KW-1185">Reference proteome</keyword>
<organism evidence="1 2">
    <name type="scientific">Gulosibacter faecalis</name>
    <dbReference type="NCBI Taxonomy" id="272240"/>
    <lineage>
        <taxon>Bacteria</taxon>
        <taxon>Bacillati</taxon>
        <taxon>Actinomycetota</taxon>
        <taxon>Actinomycetes</taxon>
        <taxon>Micrococcales</taxon>
        <taxon>Microbacteriaceae</taxon>
        <taxon>Gulosibacter</taxon>
    </lineage>
</organism>